<dbReference type="InterPro" id="IPR005650">
    <property type="entry name" value="BlaI_family"/>
</dbReference>
<dbReference type="OrthoDB" id="9795583at2"/>
<dbReference type="InterPro" id="IPR036390">
    <property type="entry name" value="WH_DNA-bd_sf"/>
</dbReference>
<keyword evidence="6" id="KW-1185">Reference proteome</keyword>
<organism evidence="5 6">
    <name type="scientific">Anaerovirgula multivorans</name>
    <dbReference type="NCBI Taxonomy" id="312168"/>
    <lineage>
        <taxon>Bacteria</taxon>
        <taxon>Bacillati</taxon>
        <taxon>Bacillota</taxon>
        <taxon>Clostridia</taxon>
        <taxon>Peptostreptococcales</taxon>
        <taxon>Natronincolaceae</taxon>
        <taxon>Anaerovirgula</taxon>
    </lineage>
</organism>
<accession>A0A239D1C2</accession>
<dbReference type="EMBL" id="FZOJ01000006">
    <property type="protein sequence ID" value="SNS25942.1"/>
    <property type="molecule type" value="Genomic_DNA"/>
</dbReference>
<dbReference type="RefSeq" id="WP_089282492.1">
    <property type="nucleotide sequence ID" value="NZ_FZOJ01000006.1"/>
</dbReference>
<gene>
    <name evidence="5" type="ORF">SAMN05446037_1006265</name>
</gene>
<dbReference type="Pfam" id="PF03965">
    <property type="entry name" value="Penicillinase_R"/>
    <property type="match status" value="1"/>
</dbReference>
<dbReference type="Proteomes" id="UP000198304">
    <property type="component" value="Unassembled WGS sequence"/>
</dbReference>
<sequence>MENFKIFDAEYRFMCIVWEEEPVNSTELVKLCHNEFGWKKSTTYSVIKRLSERGVLKNQNAVVTALVKRIQVQKYESEQILEKTFDNSLPCFITAFLQDKKLTQDEAEQIKKMIEEAVK</sequence>
<evidence type="ECO:0000256" key="3">
    <source>
        <dbReference type="ARBA" id="ARBA00023125"/>
    </source>
</evidence>
<dbReference type="Gene3D" id="1.10.10.10">
    <property type="entry name" value="Winged helix-like DNA-binding domain superfamily/Winged helix DNA-binding domain"/>
    <property type="match status" value="1"/>
</dbReference>
<protein>
    <submittedName>
        <fullName evidence="5">Predicted transcriptional regulator</fullName>
    </submittedName>
</protein>
<evidence type="ECO:0000313" key="5">
    <source>
        <dbReference type="EMBL" id="SNS25942.1"/>
    </source>
</evidence>
<dbReference type="Gene3D" id="1.10.4040.10">
    <property type="entry name" value="Penicillinase repressor domain"/>
    <property type="match status" value="1"/>
</dbReference>
<keyword evidence="4" id="KW-0804">Transcription</keyword>
<proteinExistence type="inferred from homology"/>
<name>A0A239D1C2_9FIRM</name>
<comment type="similarity">
    <text evidence="1">Belongs to the BlaI transcriptional regulatory family.</text>
</comment>
<keyword evidence="3" id="KW-0238">DNA-binding</keyword>
<evidence type="ECO:0000313" key="6">
    <source>
        <dbReference type="Proteomes" id="UP000198304"/>
    </source>
</evidence>
<dbReference type="AlphaFoldDB" id="A0A239D1C2"/>
<reference evidence="6" key="1">
    <citation type="submission" date="2017-06" db="EMBL/GenBank/DDBJ databases">
        <authorList>
            <person name="Varghese N."/>
            <person name="Submissions S."/>
        </authorList>
    </citation>
    <scope>NUCLEOTIDE SEQUENCE [LARGE SCALE GENOMIC DNA]</scope>
    <source>
        <strain evidence="6">SCA</strain>
    </source>
</reference>
<dbReference type="GO" id="GO:0003677">
    <property type="term" value="F:DNA binding"/>
    <property type="evidence" value="ECO:0007669"/>
    <property type="project" value="UniProtKB-KW"/>
</dbReference>
<evidence type="ECO:0000256" key="2">
    <source>
        <dbReference type="ARBA" id="ARBA00023015"/>
    </source>
</evidence>
<keyword evidence="2" id="KW-0805">Transcription regulation</keyword>
<evidence type="ECO:0000256" key="4">
    <source>
        <dbReference type="ARBA" id="ARBA00023163"/>
    </source>
</evidence>
<evidence type="ECO:0000256" key="1">
    <source>
        <dbReference type="ARBA" id="ARBA00011046"/>
    </source>
</evidence>
<dbReference type="GO" id="GO:0045892">
    <property type="term" value="P:negative regulation of DNA-templated transcription"/>
    <property type="evidence" value="ECO:0007669"/>
    <property type="project" value="InterPro"/>
</dbReference>
<dbReference type="PIRSF" id="PIRSF019455">
    <property type="entry name" value="CopR_AtkY"/>
    <property type="match status" value="1"/>
</dbReference>
<dbReference type="SUPFAM" id="SSF46785">
    <property type="entry name" value="Winged helix' DNA-binding domain"/>
    <property type="match status" value="1"/>
</dbReference>
<dbReference type="InterPro" id="IPR036388">
    <property type="entry name" value="WH-like_DNA-bd_sf"/>
</dbReference>